<protein>
    <submittedName>
        <fullName evidence="1">Putative DNA-binding protein (MmcQ/YjbR family)</fullName>
    </submittedName>
</protein>
<dbReference type="InterPro" id="IPR038056">
    <property type="entry name" value="YjbR-like_sf"/>
</dbReference>
<proteinExistence type="predicted"/>
<evidence type="ECO:0000313" key="2">
    <source>
        <dbReference type="Proteomes" id="UP000588158"/>
    </source>
</evidence>
<dbReference type="InterPro" id="IPR058532">
    <property type="entry name" value="YjbR/MT2646/Rv2570-like"/>
</dbReference>
<reference evidence="1 2" key="1">
    <citation type="submission" date="2020-08" db="EMBL/GenBank/DDBJ databases">
        <title>Sequencing the genomes of 1000 actinobacteria strains.</title>
        <authorList>
            <person name="Klenk H.-P."/>
        </authorList>
    </citation>
    <scope>NUCLEOTIDE SEQUENCE [LARGE SCALE GENOMIC DNA]</scope>
    <source>
        <strain evidence="1 2">DSM 28796</strain>
    </source>
</reference>
<name>A0A841AIH5_9MICO</name>
<dbReference type="Pfam" id="PF04237">
    <property type="entry name" value="YjbR"/>
    <property type="match status" value="1"/>
</dbReference>
<dbReference type="InterPro" id="IPR007351">
    <property type="entry name" value="YjbR"/>
</dbReference>
<dbReference type="RefSeq" id="WP_184326096.1">
    <property type="nucleotide sequence ID" value="NZ_JACHLZ010000001.1"/>
</dbReference>
<comment type="caution">
    <text evidence="1">The sequence shown here is derived from an EMBL/GenBank/DDBJ whole genome shotgun (WGS) entry which is preliminary data.</text>
</comment>
<keyword evidence="1" id="KW-0238">DNA-binding</keyword>
<keyword evidence="2" id="KW-1185">Reference proteome</keyword>
<dbReference type="GO" id="GO:0003677">
    <property type="term" value="F:DNA binding"/>
    <property type="evidence" value="ECO:0007669"/>
    <property type="project" value="UniProtKB-KW"/>
</dbReference>
<dbReference type="EMBL" id="JACHLZ010000001">
    <property type="protein sequence ID" value="MBB5832838.1"/>
    <property type="molecule type" value="Genomic_DNA"/>
</dbReference>
<dbReference type="Proteomes" id="UP000588158">
    <property type="component" value="Unassembled WGS sequence"/>
</dbReference>
<accession>A0A841AIH5</accession>
<dbReference type="SUPFAM" id="SSF142906">
    <property type="entry name" value="YjbR-like"/>
    <property type="match status" value="1"/>
</dbReference>
<dbReference type="AlphaFoldDB" id="A0A841AIH5"/>
<dbReference type="PANTHER" id="PTHR35145">
    <property type="entry name" value="CYTOPLASMIC PROTEIN-RELATED"/>
    <property type="match status" value="1"/>
</dbReference>
<dbReference type="Gene3D" id="3.90.1150.30">
    <property type="match status" value="1"/>
</dbReference>
<dbReference type="PANTHER" id="PTHR35145:SF1">
    <property type="entry name" value="CYTOPLASMIC PROTEIN"/>
    <property type="match status" value="1"/>
</dbReference>
<organism evidence="1 2">
    <name type="scientific">Brachybacterium aquaticum</name>
    <dbReference type="NCBI Taxonomy" id="1432564"/>
    <lineage>
        <taxon>Bacteria</taxon>
        <taxon>Bacillati</taxon>
        <taxon>Actinomycetota</taxon>
        <taxon>Actinomycetes</taxon>
        <taxon>Micrococcales</taxon>
        <taxon>Dermabacteraceae</taxon>
        <taxon>Brachybacterium</taxon>
    </lineage>
</organism>
<sequence length="139" mass="15012">MVEPGVPELPSLTASTLHEIALDRALELPAAVLEQPFGPGAEVVKVLGKMFLLAGELHGEPMVVLKADPRDAEMLRENVDGISPGYHMNKRHWITVVAGPDVGAALLRDLVTDSYRLVVATLPRSTRPIDPETFEAAVE</sequence>
<gene>
    <name evidence="1" type="ORF">HNR70_002651</name>
</gene>
<evidence type="ECO:0000313" key="1">
    <source>
        <dbReference type="EMBL" id="MBB5832838.1"/>
    </source>
</evidence>